<dbReference type="EMBL" id="CM001403">
    <property type="protein sequence ID" value="EHQ24984.1"/>
    <property type="molecule type" value="Genomic_DNA"/>
</dbReference>
<proteinExistence type="predicted"/>
<feature type="transmembrane region" description="Helical" evidence="1">
    <location>
        <begin position="13"/>
        <end position="34"/>
    </location>
</feature>
<name>H1YA00_9SPHI</name>
<dbReference type="RefSeq" id="WP_008504603.1">
    <property type="nucleotide sequence ID" value="NZ_CM001403.1"/>
</dbReference>
<keyword evidence="1" id="KW-0472">Membrane</keyword>
<evidence type="ECO:0000313" key="2">
    <source>
        <dbReference type="EMBL" id="EHQ24984.1"/>
    </source>
</evidence>
<dbReference type="HOGENOM" id="CLU_2991817_0_0_10"/>
<evidence type="ECO:0000313" key="3">
    <source>
        <dbReference type="Proteomes" id="UP000002774"/>
    </source>
</evidence>
<dbReference type="STRING" id="714943.Mucpa_0803"/>
<organism evidence="2 3">
    <name type="scientific">Mucilaginibacter paludis DSM 18603</name>
    <dbReference type="NCBI Taxonomy" id="714943"/>
    <lineage>
        <taxon>Bacteria</taxon>
        <taxon>Pseudomonadati</taxon>
        <taxon>Bacteroidota</taxon>
        <taxon>Sphingobacteriia</taxon>
        <taxon>Sphingobacteriales</taxon>
        <taxon>Sphingobacteriaceae</taxon>
        <taxon>Mucilaginibacter</taxon>
    </lineage>
</organism>
<protein>
    <submittedName>
        <fullName evidence="2">Uncharacterized protein</fullName>
    </submittedName>
</protein>
<sequence>MTLNDVNLLGKKILLGIVISIIPLIITVGGLTLIRKLFTDRDTQTQVSNTNHQNQEK</sequence>
<keyword evidence="1" id="KW-1133">Transmembrane helix</keyword>
<accession>H1YA00</accession>
<keyword evidence="1" id="KW-0812">Transmembrane</keyword>
<gene>
    <name evidence="2" type="ORF">Mucpa_0803</name>
</gene>
<dbReference type="Proteomes" id="UP000002774">
    <property type="component" value="Chromosome"/>
</dbReference>
<reference evidence="2" key="1">
    <citation type="submission" date="2011-09" db="EMBL/GenBank/DDBJ databases">
        <title>The permanent draft genome of Mucilaginibacter paludis DSM 18603.</title>
        <authorList>
            <consortium name="US DOE Joint Genome Institute (JGI-PGF)"/>
            <person name="Lucas S."/>
            <person name="Han J."/>
            <person name="Lapidus A."/>
            <person name="Bruce D."/>
            <person name="Goodwin L."/>
            <person name="Pitluck S."/>
            <person name="Peters L."/>
            <person name="Kyrpides N."/>
            <person name="Mavromatis K."/>
            <person name="Ivanova N."/>
            <person name="Mikhailova N."/>
            <person name="Held B."/>
            <person name="Detter J.C."/>
            <person name="Tapia R."/>
            <person name="Han C."/>
            <person name="Land M."/>
            <person name="Hauser L."/>
            <person name="Markowitz V."/>
            <person name="Cheng J.-F."/>
            <person name="Hugenholtz P."/>
            <person name="Woyke T."/>
            <person name="Wu D."/>
            <person name="Tindall B."/>
            <person name="Brambilla E."/>
            <person name="Klenk H.-P."/>
            <person name="Eisen J.A."/>
        </authorList>
    </citation>
    <scope>NUCLEOTIDE SEQUENCE [LARGE SCALE GENOMIC DNA]</scope>
    <source>
        <strain evidence="2">DSM 18603</strain>
    </source>
</reference>
<keyword evidence="3" id="KW-1185">Reference proteome</keyword>
<dbReference type="AlphaFoldDB" id="H1YA00"/>
<evidence type="ECO:0000256" key="1">
    <source>
        <dbReference type="SAM" id="Phobius"/>
    </source>
</evidence>